<dbReference type="AlphaFoldDB" id="A0A068T1Q8"/>
<feature type="compositionally biased region" description="Basic and acidic residues" evidence="4">
    <location>
        <begin position="1"/>
        <end position="15"/>
    </location>
</feature>
<comment type="subcellular location">
    <subcellularLocation>
        <location evidence="1">Periplasm</location>
    </subcellularLocation>
</comment>
<evidence type="ECO:0000256" key="1">
    <source>
        <dbReference type="ARBA" id="ARBA00004418"/>
    </source>
</evidence>
<dbReference type="EMBL" id="HG938354">
    <property type="protein sequence ID" value="CDN52338.1"/>
    <property type="molecule type" value="Genomic_DNA"/>
</dbReference>
<accession>A0A068T1Q8</accession>
<evidence type="ECO:0000256" key="3">
    <source>
        <dbReference type="ARBA" id="ARBA00022764"/>
    </source>
</evidence>
<name>A0A068T1Q8_NEOGA</name>
<keyword evidence="3" id="KW-0574">Periplasm</keyword>
<feature type="region of interest" description="Disordered" evidence="4">
    <location>
        <begin position="1"/>
        <end position="32"/>
    </location>
</feature>
<dbReference type="PANTHER" id="PTHR43649">
    <property type="entry name" value="ARABINOSE-BINDING PROTEIN-RELATED"/>
    <property type="match status" value="1"/>
</dbReference>
<sequence>MERVRQEEPVRDKPWNNRNASGADETLRSYKEEDKMTKLTRRTLLGTIGAAAAASALPAMPALAATRTIRHYWWGNPERDKRTFAVIDAFQKKNAGIAVSGETIGWGDYWTKMATQTAGRNMADLVQMDYRFLFEYVNRGALKPLDEFAGKSLMIADFDKGPLDGGRVDGKLYALNIGSNSQVMVYNTRAFQEAGIDVDLINWTWDDFAKACEKITAKSGGKMKGSDDLSLMIETFESWVRQNGREFYSPDGKVTATAGDVASWWQMWADLRKAGVVRDKNKTVILDPPIAESGVAVGDTAMSHYWSNQLVGIQSVAKDKIGAAMVPHKAGGKPGQFIKPSMFLSLSRDAKDTEAAIAYMNAWVNDPEITGILGLERGIPCSPKIRAALTPKLTEVEKLSVDYFAAIQSKVGPLPLPAPKGAGEVRDAFMRAGTDVVLGKVEVAKAAATFIEDAQSIVERAQ</sequence>
<evidence type="ECO:0000256" key="4">
    <source>
        <dbReference type="SAM" id="MobiDB-lite"/>
    </source>
</evidence>
<protein>
    <submittedName>
        <fullName evidence="5">Putative ABC transporter substrate-binding protein YesO</fullName>
    </submittedName>
</protein>
<reference evidence="6" key="1">
    <citation type="journal article" date="2014" name="BMC Genomics">
        <title>Genome sequencing of two Neorhizobium galegae strains reveals a noeT gene responsible for the unusual acetylation of the nodulation factors.</title>
        <authorList>
            <person name="Osterman J."/>
            <person name="Marsh J."/>
            <person name="Laine P.K."/>
            <person name="Zeng Z."/>
            <person name="Alatalo E."/>
            <person name="Sullivan J.T."/>
            <person name="Young J.P."/>
            <person name="Thomas-Oates J."/>
            <person name="Paulin L."/>
            <person name="Lindstrom K."/>
        </authorList>
    </citation>
    <scope>NUCLEOTIDE SEQUENCE [LARGE SCALE GENOMIC DNA]</scope>
    <source>
        <strain evidence="6">HAMBI 540</strain>
    </source>
</reference>
<dbReference type="eggNOG" id="COG1653">
    <property type="taxonomic scope" value="Bacteria"/>
</dbReference>
<dbReference type="GO" id="GO:0042597">
    <property type="term" value="C:periplasmic space"/>
    <property type="evidence" value="ECO:0007669"/>
    <property type="project" value="UniProtKB-SubCell"/>
</dbReference>
<dbReference type="PANTHER" id="PTHR43649:SF11">
    <property type="entry name" value="ABC TRANSPORTER SUBSTRATE-BINDING PROTEIN YESO-RELATED"/>
    <property type="match status" value="1"/>
</dbReference>
<dbReference type="Proteomes" id="UP000028181">
    <property type="component" value="Plasmid pHAMBI540a"/>
</dbReference>
<dbReference type="SUPFAM" id="SSF53850">
    <property type="entry name" value="Periplasmic binding protein-like II"/>
    <property type="match status" value="1"/>
</dbReference>
<dbReference type="HOGENOM" id="CLU_031285_5_0_5"/>
<evidence type="ECO:0000313" key="5">
    <source>
        <dbReference type="EMBL" id="CDN52338.1"/>
    </source>
</evidence>
<dbReference type="KEGG" id="ngg:RG540_PA16620"/>
<keyword evidence="6" id="KW-1185">Reference proteome</keyword>
<dbReference type="InterPro" id="IPR006311">
    <property type="entry name" value="TAT_signal"/>
</dbReference>
<keyword evidence="5" id="KW-0614">Plasmid</keyword>
<proteinExistence type="inferred from homology"/>
<geneLocation type="plasmid" evidence="6">
    <name>II</name>
</geneLocation>
<comment type="similarity">
    <text evidence="2">Belongs to the bacterial solute-binding protein 1 family.</text>
</comment>
<evidence type="ECO:0000256" key="2">
    <source>
        <dbReference type="ARBA" id="ARBA00008520"/>
    </source>
</evidence>
<gene>
    <name evidence="5" type="primary">yesO</name>
    <name evidence="5" type="ORF">RG540_PA16620</name>
</gene>
<dbReference type="PATRIC" id="fig|1028800.3.peg.6326"/>
<dbReference type="Gene3D" id="3.40.190.10">
    <property type="entry name" value="Periplasmic binding protein-like II"/>
    <property type="match status" value="2"/>
</dbReference>
<dbReference type="InterPro" id="IPR006059">
    <property type="entry name" value="SBP"/>
</dbReference>
<organism evidence="5 6">
    <name type="scientific">Neorhizobium galegae bv. orientalis str. HAMBI 540</name>
    <dbReference type="NCBI Taxonomy" id="1028800"/>
    <lineage>
        <taxon>Bacteria</taxon>
        <taxon>Pseudomonadati</taxon>
        <taxon>Pseudomonadota</taxon>
        <taxon>Alphaproteobacteria</taxon>
        <taxon>Hyphomicrobiales</taxon>
        <taxon>Rhizobiaceae</taxon>
        <taxon>Rhizobium/Agrobacterium group</taxon>
        <taxon>Neorhizobium</taxon>
    </lineage>
</organism>
<dbReference type="Pfam" id="PF13416">
    <property type="entry name" value="SBP_bac_8"/>
    <property type="match status" value="1"/>
</dbReference>
<dbReference type="InterPro" id="IPR050490">
    <property type="entry name" value="Bact_solute-bd_prot1"/>
</dbReference>
<evidence type="ECO:0000313" key="6">
    <source>
        <dbReference type="Proteomes" id="UP000028181"/>
    </source>
</evidence>
<dbReference type="CDD" id="cd13585">
    <property type="entry name" value="PBP2_TMBP_like"/>
    <property type="match status" value="1"/>
</dbReference>
<dbReference type="PROSITE" id="PS51318">
    <property type="entry name" value="TAT"/>
    <property type="match status" value="1"/>
</dbReference>